<name>A0A3S2UV25_9BACI</name>
<keyword evidence="6" id="KW-0808">Transferase</keyword>
<dbReference type="FunFam" id="1.10.287.130:FF:000001">
    <property type="entry name" value="Two-component sensor histidine kinase"/>
    <property type="match status" value="1"/>
</dbReference>
<dbReference type="EMBL" id="RZTZ01000009">
    <property type="protein sequence ID" value="RVT59441.1"/>
    <property type="molecule type" value="Genomic_DNA"/>
</dbReference>
<dbReference type="InterPro" id="IPR050351">
    <property type="entry name" value="BphY/WalK/GraS-like"/>
</dbReference>
<dbReference type="Pfam" id="PF00512">
    <property type="entry name" value="HisKA"/>
    <property type="match status" value="1"/>
</dbReference>
<dbReference type="Gene3D" id="1.10.287.130">
    <property type="match status" value="1"/>
</dbReference>
<evidence type="ECO:0000256" key="8">
    <source>
        <dbReference type="ARBA" id="ARBA00022777"/>
    </source>
</evidence>
<evidence type="ECO:0000256" key="12">
    <source>
        <dbReference type="SAM" id="Coils"/>
    </source>
</evidence>
<organism evidence="16 17">
    <name type="scientific">Niallia taxi</name>
    <dbReference type="NCBI Taxonomy" id="2499688"/>
    <lineage>
        <taxon>Bacteria</taxon>
        <taxon>Bacillati</taxon>
        <taxon>Bacillota</taxon>
        <taxon>Bacilli</taxon>
        <taxon>Bacillales</taxon>
        <taxon>Bacillaceae</taxon>
        <taxon>Niallia</taxon>
    </lineage>
</organism>
<accession>A0A3S2UV25</accession>
<dbReference type="Gene3D" id="6.10.340.10">
    <property type="match status" value="1"/>
</dbReference>
<feature type="domain" description="Histidine kinase" evidence="14">
    <location>
        <begin position="241"/>
        <end position="457"/>
    </location>
</feature>
<dbReference type="PANTHER" id="PTHR45453:SF1">
    <property type="entry name" value="PHOSPHATE REGULON SENSOR PROTEIN PHOR"/>
    <property type="match status" value="1"/>
</dbReference>
<dbReference type="PROSITE" id="PS50109">
    <property type="entry name" value="HIS_KIN"/>
    <property type="match status" value="1"/>
</dbReference>
<dbReference type="InterPro" id="IPR036890">
    <property type="entry name" value="HATPase_C_sf"/>
</dbReference>
<evidence type="ECO:0000256" key="4">
    <source>
        <dbReference type="ARBA" id="ARBA00022475"/>
    </source>
</evidence>
<dbReference type="GO" id="GO:0016036">
    <property type="term" value="P:cellular response to phosphate starvation"/>
    <property type="evidence" value="ECO:0007669"/>
    <property type="project" value="TreeGrafter"/>
</dbReference>
<evidence type="ECO:0000256" key="9">
    <source>
        <dbReference type="ARBA" id="ARBA00022840"/>
    </source>
</evidence>
<keyword evidence="8 16" id="KW-0418">Kinase</keyword>
<dbReference type="GO" id="GO:0005524">
    <property type="term" value="F:ATP binding"/>
    <property type="evidence" value="ECO:0007669"/>
    <property type="project" value="UniProtKB-KW"/>
</dbReference>
<comment type="caution">
    <text evidence="16">The sequence shown here is derived from an EMBL/GenBank/DDBJ whole genome shotgun (WGS) entry which is preliminary data.</text>
</comment>
<dbReference type="GO" id="GO:0000155">
    <property type="term" value="F:phosphorelay sensor kinase activity"/>
    <property type="evidence" value="ECO:0007669"/>
    <property type="project" value="InterPro"/>
</dbReference>
<evidence type="ECO:0000256" key="2">
    <source>
        <dbReference type="ARBA" id="ARBA00004651"/>
    </source>
</evidence>
<evidence type="ECO:0000256" key="11">
    <source>
        <dbReference type="ARBA" id="ARBA00023136"/>
    </source>
</evidence>
<keyword evidence="9" id="KW-0067">ATP-binding</keyword>
<keyword evidence="4" id="KW-1003">Cell membrane</keyword>
<dbReference type="FunFam" id="3.30.565.10:FF:000006">
    <property type="entry name" value="Sensor histidine kinase WalK"/>
    <property type="match status" value="1"/>
</dbReference>
<dbReference type="RefSeq" id="WP_127739837.1">
    <property type="nucleotide sequence ID" value="NZ_CAJCKN010000120.1"/>
</dbReference>
<keyword evidence="13" id="KW-1133">Transmembrane helix</keyword>
<dbReference type="InterPro" id="IPR036097">
    <property type="entry name" value="HisK_dim/P_sf"/>
</dbReference>
<dbReference type="InterPro" id="IPR004358">
    <property type="entry name" value="Sig_transdc_His_kin-like_C"/>
</dbReference>
<feature type="domain" description="HAMP" evidence="15">
    <location>
        <begin position="181"/>
        <end position="233"/>
    </location>
</feature>
<comment type="subcellular location">
    <subcellularLocation>
        <location evidence="2">Cell membrane</location>
        <topology evidence="2">Multi-pass membrane protein</topology>
    </subcellularLocation>
</comment>
<evidence type="ECO:0000256" key="3">
    <source>
        <dbReference type="ARBA" id="ARBA00012438"/>
    </source>
</evidence>
<evidence type="ECO:0000256" key="13">
    <source>
        <dbReference type="SAM" id="Phobius"/>
    </source>
</evidence>
<dbReference type="SUPFAM" id="SSF55874">
    <property type="entry name" value="ATPase domain of HSP90 chaperone/DNA topoisomerase II/histidine kinase"/>
    <property type="match status" value="1"/>
</dbReference>
<comment type="catalytic activity">
    <reaction evidence="1">
        <text>ATP + protein L-histidine = ADP + protein N-phospho-L-histidine.</text>
        <dbReference type="EC" id="2.7.13.3"/>
    </reaction>
</comment>
<dbReference type="PANTHER" id="PTHR45453">
    <property type="entry name" value="PHOSPHATE REGULON SENSOR PROTEIN PHOR"/>
    <property type="match status" value="1"/>
</dbReference>
<dbReference type="Pfam" id="PF00672">
    <property type="entry name" value="HAMP"/>
    <property type="match status" value="1"/>
</dbReference>
<keyword evidence="11 13" id="KW-0472">Membrane</keyword>
<keyword evidence="12" id="KW-0175">Coiled coil</keyword>
<dbReference type="InterPro" id="IPR003594">
    <property type="entry name" value="HATPase_dom"/>
</dbReference>
<dbReference type="Pfam" id="PF02518">
    <property type="entry name" value="HATPase_c"/>
    <property type="match status" value="1"/>
</dbReference>
<evidence type="ECO:0000259" key="15">
    <source>
        <dbReference type="PROSITE" id="PS50885"/>
    </source>
</evidence>
<protein>
    <recommendedName>
        <fullName evidence="3">histidine kinase</fullName>
        <ecNumber evidence="3">2.7.13.3</ecNumber>
    </recommendedName>
</protein>
<keyword evidence="17" id="KW-1185">Reference proteome</keyword>
<evidence type="ECO:0000256" key="10">
    <source>
        <dbReference type="ARBA" id="ARBA00023012"/>
    </source>
</evidence>
<dbReference type="PROSITE" id="PS50885">
    <property type="entry name" value="HAMP"/>
    <property type="match status" value="1"/>
</dbReference>
<dbReference type="GO" id="GO:0005886">
    <property type="term" value="C:plasma membrane"/>
    <property type="evidence" value="ECO:0007669"/>
    <property type="project" value="UniProtKB-SubCell"/>
</dbReference>
<dbReference type="CDD" id="cd06225">
    <property type="entry name" value="HAMP"/>
    <property type="match status" value="1"/>
</dbReference>
<dbReference type="InterPro" id="IPR003661">
    <property type="entry name" value="HisK_dim/P_dom"/>
</dbReference>
<evidence type="ECO:0000313" key="16">
    <source>
        <dbReference type="EMBL" id="RVT59441.1"/>
    </source>
</evidence>
<dbReference type="AlphaFoldDB" id="A0A3S2UV25"/>
<evidence type="ECO:0000256" key="7">
    <source>
        <dbReference type="ARBA" id="ARBA00022741"/>
    </source>
</evidence>
<dbReference type="SUPFAM" id="SSF158472">
    <property type="entry name" value="HAMP domain-like"/>
    <property type="match status" value="1"/>
</dbReference>
<evidence type="ECO:0000313" key="17">
    <source>
        <dbReference type="Proteomes" id="UP000288024"/>
    </source>
</evidence>
<keyword evidence="10" id="KW-0902">Two-component regulatory system</keyword>
<dbReference type="InterPro" id="IPR005467">
    <property type="entry name" value="His_kinase_dom"/>
</dbReference>
<dbReference type="Proteomes" id="UP000288024">
    <property type="component" value="Unassembled WGS sequence"/>
</dbReference>
<dbReference type="GO" id="GO:0004721">
    <property type="term" value="F:phosphoprotein phosphatase activity"/>
    <property type="evidence" value="ECO:0007669"/>
    <property type="project" value="TreeGrafter"/>
</dbReference>
<feature type="coiled-coil region" evidence="12">
    <location>
        <begin position="214"/>
        <end position="241"/>
    </location>
</feature>
<dbReference type="SUPFAM" id="SSF47384">
    <property type="entry name" value="Homodimeric domain of signal transducing histidine kinase"/>
    <property type="match status" value="1"/>
</dbReference>
<dbReference type="SMART" id="SM00304">
    <property type="entry name" value="HAMP"/>
    <property type="match status" value="1"/>
</dbReference>
<dbReference type="GeneID" id="87620374"/>
<gene>
    <name evidence="16" type="ORF">EM808_19285</name>
</gene>
<dbReference type="CDD" id="cd00082">
    <property type="entry name" value="HisKA"/>
    <property type="match status" value="1"/>
</dbReference>
<dbReference type="EC" id="2.7.13.3" evidence="3"/>
<keyword evidence="13" id="KW-0812">Transmembrane</keyword>
<dbReference type="InterPro" id="IPR003660">
    <property type="entry name" value="HAMP_dom"/>
</dbReference>
<evidence type="ECO:0000256" key="5">
    <source>
        <dbReference type="ARBA" id="ARBA00022553"/>
    </source>
</evidence>
<reference evidence="16 17" key="1">
    <citation type="submission" date="2019-01" db="EMBL/GenBank/DDBJ databases">
        <title>Bacillus sp. M5HDSG1-1, whole genome shotgun sequence.</title>
        <authorList>
            <person name="Tuo L."/>
        </authorList>
    </citation>
    <scope>NUCLEOTIDE SEQUENCE [LARGE SCALE GENOMIC DNA]</scope>
    <source>
        <strain evidence="16 17">M5HDSG1-1</strain>
    </source>
</reference>
<dbReference type="SMART" id="SM00387">
    <property type="entry name" value="HATPase_c"/>
    <property type="match status" value="1"/>
</dbReference>
<feature type="transmembrane region" description="Helical" evidence="13">
    <location>
        <begin position="161"/>
        <end position="180"/>
    </location>
</feature>
<keyword evidence="7" id="KW-0547">Nucleotide-binding</keyword>
<dbReference type="PRINTS" id="PR00344">
    <property type="entry name" value="BCTRLSENSOR"/>
</dbReference>
<sequence length="461" mass="52790">MRKLSIKLGILFCIIIFGLEAFMFSYLHNSIVNARIDDELSSLQARGNSHRDILEKHFVEDSISHVILMESEALTDVVIVNQKGEVLGSSFDNENFKKYLIYPQKTEIKKKGEIVEDDWKNKPYIITISPILQKKEIIGYVYMYQETDSIHTLIGRLNEHFVLAGIIALLLTFIVIILLTKALTKPLVKMKEATYQISKGNFLVDLPKTSNDELGELAVSLKELARDLNFLKKERNDFLASISHELRTPLTYIKGYADISLRKNIEEEEKEKYLRIIVEEANRLSTLIEDLFELAKIDKNTFLIQKQQINLYELLVKLQIKMSPAFKEKEIDLTINCPRTSSLHGDPARMEQIIFNLLDNAMKYSPKNSKVEVIVTARKKETEIIIHDNGNGIPEEDLPYIFNRFYRVDKSRTRSLGGTGLGLSIVQELVQAHEGTIRVESKLNIGTTFILSFKTYGGEVN</sequence>
<evidence type="ECO:0000256" key="6">
    <source>
        <dbReference type="ARBA" id="ARBA00022679"/>
    </source>
</evidence>
<dbReference type="SMART" id="SM00388">
    <property type="entry name" value="HisKA"/>
    <property type="match status" value="1"/>
</dbReference>
<dbReference type="CDD" id="cd00075">
    <property type="entry name" value="HATPase"/>
    <property type="match status" value="1"/>
</dbReference>
<evidence type="ECO:0000256" key="1">
    <source>
        <dbReference type="ARBA" id="ARBA00000085"/>
    </source>
</evidence>
<evidence type="ECO:0000259" key="14">
    <source>
        <dbReference type="PROSITE" id="PS50109"/>
    </source>
</evidence>
<dbReference type="Gene3D" id="3.30.565.10">
    <property type="entry name" value="Histidine kinase-like ATPase, C-terminal domain"/>
    <property type="match status" value="1"/>
</dbReference>
<keyword evidence="5" id="KW-0597">Phosphoprotein</keyword>
<proteinExistence type="predicted"/>